<feature type="compositionally biased region" description="Basic and acidic residues" evidence="1">
    <location>
        <begin position="36"/>
        <end position="80"/>
    </location>
</feature>
<accession>A0A6N6MMH6</accession>
<comment type="caution">
    <text evidence="3">The sequence shown here is derived from an EMBL/GenBank/DDBJ whole genome shotgun (WGS) entry which is preliminary data.</text>
</comment>
<evidence type="ECO:0000313" key="3">
    <source>
        <dbReference type="EMBL" id="KAB1071524.1"/>
    </source>
</evidence>
<reference evidence="3 4" key="1">
    <citation type="submission" date="2019-09" db="EMBL/GenBank/DDBJ databases">
        <title>YIM 132548 draft genome.</title>
        <authorList>
            <person name="Jiang L."/>
        </authorList>
    </citation>
    <scope>NUCLEOTIDE SEQUENCE [LARGE SCALE GENOMIC DNA]</scope>
    <source>
        <strain evidence="3 4">YIM 132548</strain>
    </source>
</reference>
<dbReference type="EMBL" id="VZZJ01000019">
    <property type="protein sequence ID" value="KAB1071524.1"/>
    <property type="molecule type" value="Genomic_DNA"/>
</dbReference>
<protein>
    <submittedName>
        <fullName evidence="3">Uncharacterized protein</fullName>
    </submittedName>
</protein>
<proteinExistence type="predicted"/>
<dbReference type="AlphaFoldDB" id="A0A6N6MMH6"/>
<evidence type="ECO:0000313" key="4">
    <source>
        <dbReference type="Proteomes" id="UP000441523"/>
    </source>
</evidence>
<evidence type="ECO:0000256" key="1">
    <source>
        <dbReference type="SAM" id="MobiDB-lite"/>
    </source>
</evidence>
<name>A0A6N6MMH6_9HYPH</name>
<sequence>MKAIFAGSLVVIGLIGATPAFAQSIDIGPGGPSIDLRSRRERERDIDREEARRDMRREERREMRRRDMQDDDVDRPRRGY</sequence>
<keyword evidence="2" id="KW-0732">Signal</keyword>
<keyword evidence="4" id="KW-1185">Reference proteome</keyword>
<feature type="signal peptide" evidence="2">
    <location>
        <begin position="1"/>
        <end position="22"/>
    </location>
</feature>
<dbReference type="Proteomes" id="UP000441523">
    <property type="component" value="Unassembled WGS sequence"/>
</dbReference>
<evidence type="ECO:0000256" key="2">
    <source>
        <dbReference type="SAM" id="SignalP"/>
    </source>
</evidence>
<feature type="chain" id="PRO_5026786574" evidence="2">
    <location>
        <begin position="23"/>
        <end position="80"/>
    </location>
</feature>
<feature type="region of interest" description="Disordered" evidence="1">
    <location>
        <begin position="22"/>
        <end position="80"/>
    </location>
</feature>
<organism evidence="3 4">
    <name type="scientific">Methylobacterium planeticum</name>
    <dbReference type="NCBI Taxonomy" id="2615211"/>
    <lineage>
        <taxon>Bacteria</taxon>
        <taxon>Pseudomonadati</taxon>
        <taxon>Pseudomonadota</taxon>
        <taxon>Alphaproteobacteria</taxon>
        <taxon>Hyphomicrobiales</taxon>
        <taxon>Methylobacteriaceae</taxon>
        <taxon>Methylobacterium</taxon>
    </lineage>
</organism>
<gene>
    <name evidence="3" type="ORF">F6X51_19645</name>
</gene>